<evidence type="ECO:0000313" key="4">
    <source>
        <dbReference type="EMBL" id="KAF5377748.1"/>
    </source>
</evidence>
<evidence type="ECO:0000313" key="5">
    <source>
        <dbReference type="Proteomes" id="UP000518752"/>
    </source>
</evidence>
<dbReference type="AlphaFoldDB" id="A0A8H5H6L5"/>
<dbReference type="EMBL" id="JAACJN010000081">
    <property type="protein sequence ID" value="KAF5377748.1"/>
    <property type="molecule type" value="Genomic_DNA"/>
</dbReference>
<dbReference type="PANTHER" id="PTHR34062">
    <property type="entry name" value="OXIDOREDUCTASE 21 KDA SUBUNIT, PUTATIVE (AFU_ORTHOLOGUE AFUA_4G04750)-RELATED"/>
    <property type="match status" value="1"/>
</dbReference>
<evidence type="ECO:0000259" key="2">
    <source>
        <dbReference type="Pfam" id="PF10785"/>
    </source>
</evidence>
<gene>
    <name evidence="4" type="ORF">D9757_008064</name>
</gene>
<feature type="domain" description="NADH-ubiquinone oxidoreductase 21kDa subunit C-terminal fungi" evidence="3">
    <location>
        <begin position="44"/>
        <end position="106"/>
    </location>
</feature>
<dbReference type="Pfam" id="PF12853">
    <property type="entry name" value="NADH_u_ox_C"/>
    <property type="match status" value="1"/>
</dbReference>
<organism evidence="4 5">
    <name type="scientific">Collybiopsis confluens</name>
    <dbReference type="NCBI Taxonomy" id="2823264"/>
    <lineage>
        <taxon>Eukaryota</taxon>
        <taxon>Fungi</taxon>
        <taxon>Dikarya</taxon>
        <taxon>Basidiomycota</taxon>
        <taxon>Agaricomycotina</taxon>
        <taxon>Agaricomycetes</taxon>
        <taxon>Agaricomycetidae</taxon>
        <taxon>Agaricales</taxon>
        <taxon>Marasmiineae</taxon>
        <taxon>Omphalotaceae</taxon>
        <taxon>Collybiopsis</taxon>
    </lineage>
</organism>
<dbReference type="PANTHER" id="PTHR34062:SF1">
    <property type="entry name" value="NADH-UBIQUINONE OXIDOREDUCTASE 21KDA SUBUNIT N-TERMINAL DOMAIN-CONTAINING PROTEIN"/>
    <property type="match status" value="1"/>
</dbReference>
<keyword evidence="5" id="KW-1185">Reference proteome</keyword>
<reference evidence="4 5" key="1">
    <citation type="journal article" date="2020" name="ISME J.">
        <title>Uncovering the hidden diversity of litter-decomposition mechanisms in mushroom-forming fungi.</title>
        <authorList>
            <person name="Floudas D."/>
            <person name="Bentzer J."/>
            <person name="Ahren D."/>
            <person name="Johansson T."/>
            <person name="Persson P."/>
            <person name="Tunlid A."/>
        </authorList>
    </citation>
    <scope>NUCLEOTIDE SEQUENCE [LARGE SCALE GENOMIC DNA]</scope>
    <source>
        <strain evidence="4 5">CBS 406.79</strain>
    </source>
</reference>
<feature type="region of interest" description="Disordered" evidence="1">
    <location>
        <begin position="93"/>
        <end position="112"/>
    </location>
</feature>
<dbReference type="InterPro" id="IPR053229">
    <property type="entry name" value="NADH-Q_oxidrdct_subunit"/>
</dbReference>
<feature type="compositionally biased region" description="Basic and acidic residues" evidence="1">
    <location>
        <begin position="94"/>
        <end position="112"/>
    </location>
</feature>
<name>A0A8H5H6L5_9AGAR</name>
<dbReference type="InterPro" id="IPR019721">
    <property type="entry name" value="NADH-UbQ_OxRdtase_su21_N"/>
</dbReference>
<sequence length="112" mass="12747">MVTSMRVATFLGFCGGFLLAYQNSSKRFWGWSENKREEEKDLAELSQLAREGKPLYGESPQSPWVQGAAHRNSVFSQLKFSAFPMFNFVNHPHHGVDESKYGVKENSKTEDV</sequence>
<dbReference type="OrthoDB" id="196140at2759"/>
<protein>
    <submittedName>
        <fullName evidence="4">Uncharacterized protein</fullName>
    </submittedName>
</protein>
<dbReference type="Pfam" id="PF10785">
    <property type="entry name" value="NADH-u_ox-rdase"/>
    <property type="match status" value="1"/>
</dbReference>
<comment type="caution">
    <text evidence="4">The sequence shown here is derived from an EMBL/GenBank/DDBJ whole genome shotgun (WGS) entry which is preliminary data.</text>
</comment>
<proteinExistence type="predicted"/>
<dbReference type="Proteomes" id="UP000518752">
    <property type="component" value="Unassembled WGS sequence"/>
</dbReference>
<feature type="domain" description="NADH-ubiquinone oxidoreductase 21kDa subunit N-terminal" evidence="2">
    <location>
        <begin position="2"/>
        <end position="33"/>
    </location>
</feature>
<evidence type="ECO:0000259" key="3">
    <source>
        <dbReference type="Pfam" id="PF12853"/>
    </source>
</evidence>
<dbReference type="InterPro" id="IPR024549">
    <property type="entry name" value="NADH-UbQ_OxRdtase_su21_C_fun"/>
</dbReference>
<evidence type="ECO:0000256" key="1">
    <source>
        <dbReference type="SAM" id="MobiDB-lite"/>
    </source>
</evidence>
<accession>A0A8H5H6L5</accession>